<dbReference type="Proteomes" id="UP000613011">
    <property type="component" value="Unassembled WGS sequence"/>
</dbReference>
<keyword evidence="2" id="KW-1185">Reference proteome</keyword>
<dbReference type="SUPFAM" id="SSF52540">
    <property type="entry name" value="P-loop containing nucleoside triphosphate hydrolases"/>
    <property type="match status" value="1"/>
</dbReference>
<dbReference type="Pfam" id="PF13479">
    <property type="entry name" value="AAA_24"/>
    <property type="match status" value="1"/>
</dbReference>
<evidence type="ECO:0000313" key="1">
    <source>
        <dbReference type="EMBL" id="MBL0422492.1"/>
    </source>
</evidence>
<dbReference type="RefSeq" id="WP_201685685.1">
    <property type="nucleotide sequence ID" value="NZ_JAEQNA010000008.1"/>
</dbReference>
<name>A0A936ZMH2_9BURK</name>
<keyword evidence="1" id="KW-0547">Nucleotide-binding</keyword>
<evidence type="ECO:0000313" key="2">
    <source>
        <dbReference type="Proteomes" id="UP000613011"/>
    </source>
</evidence>
<proteinExistence type="predicted"/>
<dbReference type="AlphaFoldDB" id="A0A936ZMH2"/>
<organism evidence="1 2">
    <name type="scientific">Ramlibacter aurantiacus</name>
    <dbReference type="NCBI Taxonomy" id="2801330"/>
    <lineage>
        <taxon>Bacteria</taxon>
        <taxon>Pseudomonadati</taxon>
        <taxon>Pseudomonadota</taxon>
        <taxon>Betaproteobacteria</taxon>
        <taxon>Burkholderiales</taxon>
        <taxon>Comamonadaceae</taxon>
        <taxon>Ramlibacter</taxon>
    </lineage>
</organism>
<gene>
    <name evidence="1" type="ORF">JI739_19245</name>
</gene>
<protein>
    <submittedName>
        <fullName evidence="1">ATP-binding protein</fullName>
    </submittedName>
</protein>
<sequence length="274" mass="30451">MMLPIISAEERLKERHSAKIALVGAPGVGKTSQLRTLSADTTLFVDLEAGDLSVRDWPGDTVRPRTWPEFRDLVVFLAGPMPTANADQAFSQAHFEHVCTRFGDPAQLARYDTYFVDSLTVLSRLCFAWCKTQPQAFSEKSGKPDSRGAYGLLGQEMITALTHLQHVRDKHVIYVAILEEKTDDFNRRFYQLQLEGSKTALELPGVLDEVVTLAILKADDGTPYRGFVTRADNAFGYPSKDRSGRLEAIEEPHLGKLIAKCLGQNAPARQNESI</sequence>
<accession>A0A936ZMH2</accession>
<dbReference type="EMBL" id="JAEQNA010000008">
    <property type="protein sequence ID" value="MBL0422492.1"/>
    <property type="molecule type" value="Genomic_DNA"/>
</dbReference>
<dbReference type="InterPro" id="IPR027417">
    <property type="entry name" value="P-loop_NTPase"/>
</dbReference>
<keyword evidence="1" id="KW-0067">ATP-binding</keyword>
<comment type="caution">
    <text evidence="1">The sequence shown here is derived from an EMBL/GenBank/DDBJ whole genome shotgun (WGS) entry which is preliminary data.</text>
</comment>
<reference evidence="1" key="1">
    <citation type="submission" date="2021-01" db="EMBL/GenBank/DDBJ databases">
        <title>Ramlibacter sp. strain AW1 16S ribosomal RNA gene Genome sequencing and assembly.</title>
        <authorList>
            <person name="Kang M."/>
        </authorList>
    </citation>
    <scope>NUCLEOTIDE SEQUENCE</scope>
    <source>
        <strain evidence="1">AW1</strain>
    </source>
</reference>
<dbReference type="GO" id="GO:0005524">
    <property type="term" value="F:ATP binding"/>
    <property type="evidence" value="ECO:0007669"/>
    <property type="project" value="UniProtKB-KW"/>
</dbReference>